<accession>A0ACD3Z3X6</accession>
<dbReference type="EMBL" id="CP090034">
    <property type="protein sequence ID" value="UPK95877.1"/>
    <property type="molecule type" value="Genomic_DNA"/>
</dbReference>
<name>A0ACD3Z3X6_FUSSC</name>
<reference evidence="1" key="1">
    <citation type="submission" date="2021-11" db="EMBL/GenBank/DDBJ databases">
        <title>Fusarium solani-melongenae Genome sequencing and assembly.</title>
        <authorList>
            <person name="Xie S."/>
            <person name="Huang L."/>
            <person name="Zhang X."/>
        </authorList>
    </citation>
    <scope>NUCLEOTIDE SEQUENCE</scope>
    <source>
        <strain evidence="1">CRI 24-3</strain>
    </source>
</reference>
<protein>
    <submittedName>
        <fullName evidence="1">Uncharacterized protein</fullName>
    </submittedName>
</protein>
<proteinExistence type="predicted"/>
<keyword evidence="2" id="KW-1185">Reference proteome</keyword>
<organism evidence="1 2">
    <name type="scientific">Fusarium solani subsp. cucurbitae</name>
    <name type="common">Neocosmosporum cucurbitae</name>
    <dbReference type="NCBI Taxonomy" id="2747967"/>
    <lineage>
        <taxon>Eukaryota</taxon>
        <taxon>Fungi</taxon>
        <taxon>Dikarya</taxon>
        <taxon>Ascomycota</taxon>
        <taxon>Pezizomycotina</taxon>
        <taxon>Sordariomycetes</taxon>
        <taxon>Hypocreomycetidae</taxon>
        <taxon>Hypocreales</taxon>
        <taxon>Nectriaceae</taxon>
        <taxon>Fusarium</taxon>
        <taxon>Fusarium solani species complex</taxon>
    </lineage>
</organism>
<sequence>MHSSLPTQDAPGRPFKHVAPGKRRAPRACLNCRARKVRCDVARFGRPCGNCTMDERNCVVTSRVKRGKDCAEEQCSSMQSRGMRPVGAPETSKNQEIQIRSQIDESDPAHPNNRYNAQKSISPPDMTSSDQTTFAFPTPMSAPISEGSRAPSLLFPNHHSINILTPFLHDPTKHCDAGPSSGSTQAVFYTYYPFLTTNKAAGCLPQDFNFLQSEGCFHIPPRLVLDDLLNQYFANIHPQLPLLSEAGFWESYRAKDPSWGSKPKLSLLVFQAMLFAASNFASSENVTLLRHSSARDLRASCYRKAKLLYDFNTEKSPVAIAHAALLLSFWTPPLDAVDEMPNARWLSIAIENSLKAKAHIASGTHRPMTNESGALRRLWWCCIIRDRTLALGLRRSILLTRAYFDFDRNLGQGCAEIRDEILQSQTHDRKTREDLADIACQTVEFCVMLTDVLPVVFPFGTEPVLLDDVTYTKAKRALKLWLITSSASRYSTKTANNNQDHCITLFVNMMLMSYYSATLALSHCCLRAMTTDTPPYLSMSVDLLELSQEIQQAVSGITASLSQLNQLQLTRCLPITAVAYSALPLTLYVLDARLSGSDYYNPDTKMPGLGVLVDAMKVYYSQYHGVEWVAKIVRGVSQQVATLGSEDSPTNWSELLTRHTDHYVRLTLALDWCLRDGSCPPNDDTDQLHDRSVVHSTVVEHESQANEPVSHDPSGDPSAALDAMPGLTVAPTPRVGWDGAEASTTFDQAKPTEHPWGDDQPTGTADDGNSTLAPDSHGITPTDEWLPEMEADLRLLMENWDSKEIGTEKVVE</sequence>
<gene>
    <name evidence="1" type="ORF">LCI18_006812</name>
</gene>
<dbReference type="Proteomes" id="UP000830768">
    <property type="component" value="Chromosome 5"/>
</dbReference>
<evidence type="ECO:0000313" key="2">
    <source>
        <dbReference type="Proteomes" id="UP000830768"/>
    </source>
</evidence>
<evidence type="ECO:0000313" key="1">
    <source>
        <dbReference type="EMBL" id="UPK95877.1"/>
    </source>
</evidence>